<keyword evidence="3" id="KW-1185">Reference proteome</keyword>
<comment type="caution">
    <text evidence="2">The sequence shown here is derived from an EMBL/GenBank/DDBJ whole genome shotgun (WGS) entry which is preliminary data.</text>
</comment>
<dbReference type="InterPro" id="IPR036322">
    <property type="entry name" value="WD40_repeat_dom_sf"/>
</dbReference>
<proteinExistence type="predicted"/>
<evidence type="ECO:0000256" key="1">
    <source>
        <dbReference type="SAM" id="MobiDB-lite"/>
    </source>
</evidence>
<dbReference type="OrthoDB" id="10683332at2759"/>
<feature type="compositionally biased region" description="Acidic residues" evidence="1">
    <location>
        <begin position="295"/>
        <end position="304"/>
    </location>
</feature>
<dbReference type="EMBL" id="MLAK01000993">
    <property type="protein sequence ID" value="OHS99676.1"/>
    <property type="molecule type" value="Genomic_DNA"/>
</dbReference>
<dbReference type="AlphaFoldDB" id="A0A1J4JQZ9"/>
<gene>
    <name evidence="2" type="ORF">TRFO_08313</name>
</gene>
<dbReference type="VEuPathDB" id="TrichDB:TRFO_08313"/>
<dbReference type="GeneID" id="94828916"/>
<reference evidence="2" key="1">
    <citation type="submission" date="2016-10" db="EMBL/GenBank/DDBJ databases">
        <authorList>
            <person name="Benchimol M."/>
            <person name="Almeida L.G."/>
            <person name="Vasconcelos A.T."/>
            <person name="Perreira-Neves A."/>
            <person name="Rosa I.A."/>
            <person name="Tasca T."/>
            <person name="Bogo M.R."/>
            <person name="de Souza W."/>
        </authorList>
    </citation>
    <scope>NUCLEOTIDE SEQUENCE [LARGE SCALE GENOMIC DNA]</scope>
    <source>
        <strain evidence="2">K</strain>
    </source>
</reference>
<accession>A0A1J4JQZ9</accession>
<evidence type="ECO:0000313" key="3">
    <source>
        <dbReference type="Proteomes" id="UP000179807"/>
    </source>
</evidence>
<name>A0A1J4JQZ9_9EUKA</name>
<feature type="compositionally biased region" description="Basic and acidic residues" evidence="1">
    <location>
        <begin position="305"/>
        <end position="314"/>
    </location>
</feature>
<dbReference type="InterPro" id="IPR015943">
    <property type="entry name" value="WD40/YVTN_repeat-like_dom_sf"/>
</dbReference>
<protein>
    <submittedName>
        <fullName evidence="2">Uncharacterized protein</fullName>
    </submittedName>
</protein>
<feature type="region of interest" description="Disordered" evidence="1">
    <location>
        <begin position="408"/>
        <end position="432"/>
    </location>
</feature>
<feature type="region of interest" description="Disordered" evidence="1">
    <location>
        <begin position="290"/>
        <end position="314"/>
    </location>
</feature>
<evidence type="ECO:0000313" key="2">
    <source>
        <dbReference type="EMBL" id="OHS99676.1"/>
    </source>
</evidence>
<organism evidence="2 3">
    <name type="scientific">Tritrichomonas foetus</name>
    <dbReference type="NCBI Taxonomy" id="1144522"/>
    <lineage>
        <taxon>Eukaryota</taxon>
        <taxon>Metamonada</taxon>
        <taxon>Parabasalia</taxon>
        <taxon>Tritrichomonadida</taxon>
        <taxon>Tritrichomonadidae</taxon>
        <taxon>Tritrichomonas</taxon>
    </lineage>
</organism>
<dbReference type="SUPFAM" id="SSF50978">
    <property type="entry name" value="WD40 repeat-like"/>
    <property type="match status" value="1"/>
</dbReference>
<dbReference type="Proteomes" id="UP000179807">
    <property type="component" value="Unassembled WGS sequence"/>
</dbReference>
<dbReference type="RefSeq" id="XP_068352813.1">
    <property type="nucleotide sequence ID" value="XM_068494212.1"/>
</dbReference>
<sequence length="462" mass="53085">MNQREKQLIATYAMLRDKEMEIQSEINSKKEKIDQEIHRIEAYNNIFIQKEKDEHMDIRMTENNSQSLYRTAPILEPSFVNENVNRIPTSLQILNNLVAESKFLTVKLVATQPFLSEISLLNLHSLPGSICVGSNGLIRIYDLKSGSVRFSWDVSINSYQNHILSIHQINKNRILIGSEDGFVRIIDTYSKTVEFEFLASSSPIVSVYFSQNQILYTISQNGEISCWRGPSSCIQNTSLVDLNTTKVVKIQEITEKVKKEVSVFAILTFSDNKQTKWNIKTNEFLECENFHQESEQESENDEENVEKNDENCEKTENEKLTNDFLFDFDSSKIEIRTKSEDIETFSFDPGIENFTNIDFYKSYFCFSVEKRMYVYSVSQKAVKTTNLDANLQDSKSDELFPSVQVQFDPMPDDPSSMRPPNENPFTQNPLSFPDIDQILIGNVDKSGIRDMPAPGQAPTPLY</sequence>
<dbReference type="Gene3D" id="2.130.10.10">
    <property type="entry name" value="YVTN repeat-like/Quinoprotein amine dehydrogenase"/>
    <property type="match status" value="1"/>
</dbReference>
<dbReference type="InterPro" id="IPR001680">
    <property type="entry name" value="WD40_rpt"/>
</dbReference>
<dbReference type="SMART" id="SM00320">
    <property type="entry name" value="WD40"/>
    <property type="match status" value="3"/>
</dbReference>